<evidence type="ECO:0000256" key="2">
    <source>
        <dbReference type="ARBA" id="ARBA00022723"/>
    </source>
</evidence>
<keyword evidence="10" id="KW-1185">Reference proteome</keyword>
<evidence type="ECO:0000256" key="4">
    <source>
        <dbReference type="ARBA" id="ARBA00023125"/>
    </source>
</evidence>
<evidence type="ECO:0000256" key="1">
    <source>
        <dbReference type="ARBA" id="ARBA00004123"/>
    </source>
</evidence>
<evidence type="ECO:0000256" key="3">
    <source>
        <dbReference type="ARBA" id="ARBA00023015"/>
    </source>
</evidence>
<name>A0A5N6U8Z3_ASPAV</name>
<dbReference type="InterPro" id="IPR007219">
    <property type="entry name" value="XnlR_reg_dom"/>
</dbReference>
<accession>A0A5N6U8Z3</accession>
<protein>
    <recommendedName>
        <fullName evidence="8">Zn(2)-C6 fungal-type domain-containing protein</fullName>
    </recommendedName>
</protein>
<keyword evidence="6" id="KW-0539">Nucleus</keyword>
<dbReference type="GO" id="GO:0006351">
    <property type="term" value="P:DNA-templated transcription"/>
    <property type="evidence" value="ECO:0007669"/>
    <property type="project" value="InterPro"/>
</dbReference>
<dbReference type="PANTHER" id="PTHR31001:SF90">
    <property type="entry name" value="CENTROMERE DNA-BINDING PROTEIN COMPLEX CBF3 SUBUNIT B"/>
    <property type="match status" value="1"/>
</dbReference>
<dbReference type="Pfam" id="PF04082">
    <property type="entry name" value="Fungal_trans"/>
    <property type="match status" value="1"/>
</dbReference>
<dbReference type="SUPFAM" id="SSF57701">
    <property type="entry name" value="Zn2/Cys6 DNA-binding domain"/>
    <property type="match status" value="1"/>
</dbReference>
<dbReference type="CDD" id="cd12148">
    <property type="entry name" value="fungal_TF_MHR"/>
    <property type="match status" value="1"/>
</dbReference>
<keyword evidence="5" id="KW-0804">Transcription</keyword>
<dbReference type="GO" id="GO:0005634">
    <property type="term" value="C:nucleus"/>
    <property type="evidence" value="ECO:0007669"/>
    <property type="project" value="UniProtKB-SubCell"/>
</dbReference>
<dbReference type="AlphaFoldDB" id="A0A5N6U8Z3"/>
<reference evidence="9 10" key="1">
    <citation type="submission" date="2019-04" db="EMBL/GenBank/DDBJ databases">
        <title>Friends and foes A comparative genomics study of 23 Aspergillus species from section Flavi.</title>
        <authorList>
            <consortium name="DOE Joint Genome Institute"/>
            <person name="Kjaerbolling I."/>
            <person name="Vesth T."/>
            <person name="Frisvad J.C."/>
            <person name="Nybo J.L."/>
            <person name="Theobald S."/>
            <person name="Kildgaard S."/>
            <person name="Isbrandt T."/>
            <person name="Kuo A."/>
            <person name="Sato A."/>
            <person name="Lyhne E.K."/>
            <person name="Kogle M.E."/>
            <person name="Wiebenga A."/>
            <person name="Kun R.S."/>
            <person name="Lubbers R.J."/>
            <person name="Makela M.R."/>
            <person name="Barry K."/>
            <person name="Chovatia M."/>
            <person name="Clum A."/>
            <person name="Daum C."/>
            <person name="Haridas S."/>
            <person name="He G."/>
            <person name="LaButti K."/>
            <person name="Lipzen A."/>
            <person name="Mondo S."/>
            <person name="Riley R."/>
            <person name="Salamov A."/>
            <person name="Simmons B.A."/>
            <person name="Magnuson J.K."/>
            <person name="Henrissat B."/>
            <person name="Mortensen U.H."/>
            <person name="Larsen T.O."/>
            <person name="Devries R.P."/>
            <person name="Grigoriev I.V."/>
            <person name="Machida M."/>
            <person name="Baker S.E."/>
            <person name="Andersen M.R."/>
        </authorList>
    </citation>
    <scope>NUCLEOTIDE SEQUENCE [LARGE SCALE GENOMIC DNA]</scope>
    <source>
        <strain evidence="9 10">IBT 18842</strain>
    </source>
</reference>
<dbReference type="InterPro" id="IPR001138">
    <property type="entry name" value="Zn2Cys6_DnaBD"/>
</dbReference>
<evidence type="ECO:0000256" key="7">
    <source>
        <dbReference type="SAM" id="MobiDB-lite"/>
    </source>
</evidence>
<keyword evidence="4" id="KW-0238">DNA-binding</keyword>
<dbReference type="PANTHER" id="PTHR31001">
    <property type="entry name" value="UNCHARACTERIZED TRANSCRIPTIONAL REGULATORY PROTEIN"/>
    <property type="match status" value="1"/>
</dbReference>
<evidence type="ECO:0000256" key="6">
    <source>
        <dbReference type="ARBA" id="ARBA00023242"/>
    </source>
</evidence>
<feature type="domain" description="Zn(2)-C6 fungal-type" evidence="8">
    <location>
        <begin position="52"/>
        <end position="79"/>
    </location>
</feature>
<evidence type="ECO:0000313" key="10">
    <source>
        <dbReference type="Proteomes" id="UP000325780"/>
    </source>
</evidence>
<proteinExistence type="predicted"/>
<dbReference type="OrthoDB" id="3014581at2759"/>
<dbReference type="Gene3D" id="4.10.240.10">
    <property type="entry name" value="Zn(2)-C6 fungal-type DNA-binding domain"/>
    <property type="match status" value="1"/>
</dbReference>
<dbReference type="Pfam" id="PF00172">
    <property type="entry name" value="Zn_clus"/>
    <property type="match status" value="1"/>
</dbReference>
<keyword evidence="2" id="KW-0479">Metal-binding</keyword>
<evidence type="ECO:0000256" key="5">
    <source>
        <dbReference type="ARBA" id="ARBA00023163"/>
    </source>
</evidence>
<dbReference type="CDD" id="cd00067">
    <property type="entry name" value="GAL4"/>
    <property type="match status" value="1"/>
</dbReference>
<dbReference type="InterPro" id="IPR036864">
    <property type="entry name" value="Zn2-C6_fun-type_DNA-bd_sf"/>
</dbReference>
<feature type="region of interest" description="Disordered" evidence="7">
    <location>
        <begin position="81"/>
        <end position="104"/>
    </location>
</feature>
<gene>
    <name evidence="9" type="ORF">BDV25DRAFT_147157</name>
</gene>
<sequence>MSTVVSANSTSQKKYTRALLLRTTSSRPWEFNESTELQMVTQRRRPRQMPVSCQLCRSMKLKCNRERPCSNCVTRGVPCEQAGSVPHAPPTTSPQTSSSDGSKEEILARLKRLEDIVLRSHAARDKDNVPGATAPQSPASPSYISEGEGVSRWLENVGTRLASVESGLSNTMTFRVITVEQAIMQATPGGIPVGGTTMTIWMPTKSEAFWMIERYAEYITFLHHVVHIPSVRLLAEEVYRRLFLGLKVESSHAALLLTIFASTAYNLESNSADTLFLNQPNAVRCALLWSKSAIDALEYSRRATQGSLEDVQATIISSLFIFNLEGFTARFRMLNSSAVIIARDLSLHRIDADITKDEDPVQLEIKRRLWWHLSATDWILALTGGPQEGTYLIHPNHMCVNYPRNIDDVDLENPDPAYCVPMDQPTAMSYYMLRIRLAEICRTVVDTLPPLPQDWGKIDYKTIIALDQKFAEFQRNLPVYLRHDEASRQQSHDVDRQYPQMMMHRYVIASSFYPRRFKLNQPFLTRVSLDPRYAYSRNVSLESARSAISMHLSLRRDMGPLSAMYERLAAFLHMFFLATAVLVLDLCINRDGNVEAQRQEIMVACRALKNAEESSSVAGQYLKSLTDILRKYRIEVAPDVASLPETHPHDQGVDIRTSEDPTPVIPGISLEGLGDLDEMWQSFMNAESTTLPAWDDLLAAVDEGPL</sequence>
<feature type="compositionally biased region" description="Polar residues" evidence="7">
    <location>
        <begin position="134"/>
        <end position="143"/>
    </location>
</feature>
<dbReference type="GO" id="GO:0009893">
    <property type="term" value="P:positive regulation of metabolic process"/>
    <property type="evidence" value="ECO:0007669"/>
    <property type="project" value="UniProtKB-ARBA"/>
</dbReference>
<comment type="subcellular location">
    <subcellularLocation>
        <location evidence="1">Nucleus</location>
    </subcellularLocation>
</comment>
<feature type="region of interest" description="Disordered" evidence="7">
    <location>
        <begin position="121"/>
        <end position="145"/>
    </location>
</feature>
<dbReference type="PROSITE" id="PS00463">
    <property type="entry name" value="ZN2_CY6_FUNGAL_1"/>
    <property type="match status" value="1"/>
</dbReference>
<dbReference type="EMBL" id="ML742026">
    <property type="protein sequence ID" value="KAE8154889.1"/>
    <property type="molecule type" value="Genomic_DNA"/>
</dbReference>
<dbReference type="InterPro" id="IPR050613">
    <property type="entry name" value="Sec_Metabolite_Reg"/>
</dbReference>
<evidence type="ECO:0000313" key="9">
    <source>
        <dbReference type="EMBL" id="KAE8154889.1"/>
    </source>
</evidence>
<dbReference type="GO" id="GO:0000981">
    <property type="term" value="F:DNA-binding transcription factor activity, RNA polymerase II-specific"/>
    <property type="evidence" value="ECO:0007669"/>
    <property type="project" value="InterPro"/>
</dbReference>
<dbReference type="Proteomes" id="UP000325780">
    <property type="component" value="Unassembled WGS sequence"/>
</dbReference>
<keyword evidence="3" id="KW-0805">Transcription regulation</keyword>
<dbReference type="PROSITE" id="PS50048">
    <property type="entry name" value="ZN2_CY6_FUNGAL_2"/>
    <property type="match status" value="1"/>
</dbReference>
<organism evidence="9 10">
    <name type="scientific">Aspergillus avenaceus</name>
    <dbReference type="NCBI Taxonomy" id="36643"/>
    <lineage>
        <taxon>Eukaryota</taxon>
        <taxon>Fungi</taxon>
        <taxon>Dikarya</taxon>
        <taxon>Ascomycota</taxon>
        <taxon>Pezizomycotina</taxon>
        <taxon>Eurotiomycetes</taxon>
        <taxon>Eurotiomycetidae</taxon>
        <taxon>Eurotiales</taxon>
        <taxon>Aspergillaceae</taxon>
        <taxon>Aspergillus</taxon>
        <taxon>Aspergillus subgen. Circumdati</taxon>
    </lineage>
</organism>
<dbReference type="GO" id="GO:0008270">
    <property type="term" value="F:zinc ion binding"/>
    <property type="evidence" value="ECO:0007669"/>
    <property type="project" value="InterPro"/>
</dbReference>
<dbReference type="GO" id="GO:0003677">
    <property type="term" value="F:DNA binding"/>
    <property type="evidence" value="ECO:0007669"/>
    <property type="project" value="UniProtKB-KW"/>
</dbReference>
<dbReference type="SMART" id="SM00066">
    <property type="entry name" value="GAL4"/>
    <property type="match status" value="1"/>
</dbReference>
<evidence type="ECO:0000259" key="8">
    <source>
        <dbReference type="PROSITE" id="PS50048"/>
    </source>
</evidence>